<organism evidence="2 3">
    <name type="scientific">Cellulomonas humilata</name>
    <dbReference type="NCBI Taxonomy" id="144055"/>
    <lineage>
        <taxon>Bacteria</taxon>
        <taxon>Bacillati</taxon>
        <taxon>Actinomycetota</taxon>
        <taxon>Actinomycetes</taxon>
        <taxon>Micrococcales</taxon>
        <taxon>Cellulomonadaceae</taxon>
        <taxon>Cellulomonas</taxon>
    </lineage>
</organism>
<feature type="compositionally biased region" description="Basic residues" evidence="1">
    <location>
        <begin position="10"/>
        <end position="19"/>
    </location>
</feature>
<evidence type="ECO:0000313" key="3">
    <source>
        <dbReference type="Proteomes" id="UP001239626"/>
    </source>
</evidence>
<sequence length="39" mass="4204">MRGWPAVPRARGRVRRPGRHPSQGCDGARDDGAALPVHS</sequence>
<feature type="region of interest" description="Disordered" evidence="1">
    <location>
        <begin position="1"/>
        <end position="39"/>
    </location>
</feature>
<name>A0ABU0EE41_9CELL</name>
<keyword evidence="3" id="KW-1185">Reference proteome</keyword>
<gene>
    <name evidence="2" type="ORF">J2X26_001652</name>
</gene>
<evidence type="ECO:0000313" key="2">
    <source>
        <dbReference type="EMBL" id="MDQ0373341.1"/>
    </source>
</evidence>
<proteinExistence type="predicted"/>
<evidence type="ECO:0000256" key="1">
    <source>
        <dbReference type="SAM" id="MobiDB-lite"/>
    </source>
</evidence>
<protein>
    <submittedName>
        <fullName evidence="2">Uncharacterized protein</fullName>
    </submittedName>
</protein>
<comment type="caution">
    <text evidence="2">The sequence shown here is derived from an EMBL/GenBank/DDBJ whole genome shotgun (WGS) entry which is preliminary data.</text>
</comment>
<accession>A0ABU0EE41</accession>
<dbReference type="Proteomes" id="UP001239626">
    <property type="component" value="Unassembled WGS sequence"/>
</dbReference>
<reference evidence="2 3" key="1">
    <citation type="submission" date="2023-07" db="EMBL/GenBank/DDBJ databases">
        <title>Sorghum-associated microbial communities from plants grown in Nebraska, USA.</title>
        <authorList>
            <person name="Schachtman D."/>
        </authorList>
    </citation>
    <scope>NUCLEOTIDE SEQUENCE [LARGE SCALE GENOMIC DNA]</scope>
    <source>
        <strain evidence="2 3">BE332</strain>
    </source>
</reference>
<dbReference type="EMBL" id="JAUSVB010000002">
    <property type="protein sequence ID" value="MDQ0373341.1"/>
    <property type="molecule type" value="Genomic_DNA"/>
</dbReference>